<proteinExistence type="inferred from homology"/>
<name>A0A1H8V2S1_9ACTN</name>
<dbReference type="InterPro" id="IPR001128">
    <property type="entry name" value="Cyt_P450"/>
</dbReference>
<dbReference type="Pfam" id="PF00067">
    <property type="entry name" value="p450"/>
    <property type="match status" value="1"/>
</dbReference>
<dbReference type="Gene3D" id="1.10.630.10">
    <property type="entry name" value="Cytochrome P450"/>
    <property type="match status" value="1"/>
</dbReference>
<dbReference type="EMBL" id="FOEE01000010">
    <property type="protein sequence ID" value="SEP09715.1"/>
    <property type="molecule type" value="Genomic_DNA"/>
</dbReference>
<keyword evidence="2" id="KW-0349">Heme</keyword>
<keyword evidence="2" id="KW-0503">Monooxygenase</keyword>
<keyword evidence="4" id="KW-1185">Reference proteome</keyword>
<accession>A0A1H8V2S1</accession>
<sequence length="418" mass="46953">MTLTTSTSRAEIDFSVYDPKSMDFVQNPWPVWDRLRTEFPVAFHTDLGVWMVAPHDLALEVTRSPRFSTSFADWEHAPPPKPRSEWNLYNEVMAFHLQNQSTEGHMRLRRLTAPAFSRKVMDLIEHRIRDSIVGVFDEIADPRRFDVADDIAAKVPIRAIARMVGVPSDADTLFEHGLGWNLVRAANPLYSAEERAQFQADTIPGLRFLIETVQEARSGGHSDDFIGTLIATEIDGERLHDLEIVALLISLISAGADTAVDLHTTALLAFLTHPDQWALLGERPDLYEAAVIESLRWGSMGKLGAIPRFPRDDVEIGGQVLPKGAFVYPLLGPSWVDPAKWPEPRRFDLTRNHAGNLVFGAGPHLCIGLNLVKVQGRLMLQEFRRRFGDTARLVGDLEYDPQHWNARRISRMTVATGA</sequence>
<dbReference type="AlphaFoldDB" id="A0A1H8V2S1"/>
<keyword evidence="2" id="KW-0560">Oxidoreductase</keyword>
<gene>
    <name evidence="3" type="ORF">SAMN05660991_03240</name>
</gene>
<dbReference type="SUPFAM" id="SSF48264">
    <property type="entry name" value="Cytochrome P450"/>
    <property type="match status" value="1"/>
</dbReference>
<dbReference type="InterPro" id="IPR017972">
    <property type="entry name" value="Cyt_P450_CS"/>
</dbReference>
<comment type="similarity">
    <text evidence="1 2">Belongs to the cytochrome P450 family.</text>
</comment>
<keyword evidence="2" id="KW-0408">Iron</keyword>
<evidence type="ECO:0000256" key="2">
    <source>
        <dbReference type="RuleBase" id="RU000461"/>
    </source>
</evidence>
<dbReference type="InterPro" id="IPR036396">
    <property type="entry name" value="Cyt_P450_sf"/>
</dbReference>
<dbReference type="STRING" id="673521.SAMN05660991_03240"/>
<dbReference type="GO" id="GO:0004497">
    <property type="term" value="F:monooxygenase activity"/>
    <property type="evidence" value="ECO:0007669"/>
    <property type="project" value="UniProtKB-KW"/>
</dbReference>
<evidence type="ECO:0000313" key="3">
    <source>
        <dbReference type="EMBL" id="SEP09715.1"/>
    </source>
</evidence>
<evidence type="ECO:0000313" key="4">
    <source>
        <dbReference type="Proteomes" id="UP000198960"/>
    </source>
</evidence>
<organism evidence="3 4">
    <name type="scientific">Trujillonella endophytica</name>
    <dbReference type="NCBI Taxonomy" id="673521"/>
    <lineage>
        <taxon>Bacteria</taxon>
        <taxon>Bacillati</taxon>
        <taxon>Actinomycetota</taxon>
        <taxon>Actinomycetes</taxon>
        <taxon>Geodermatophilales</taxon>
        <taxon>Geodermatophilaceae</taxon>
        <taxon>Trujillonella</taxon>
    </lineage>
</organism>
<dbReference type="PROSITE" id="PS00086">
    <property type="entry name" value="CYTOCHROME_P450"/>
    <property type="match status" value="1"/>
</dbReference>
<protein>
    <submittedName>
        <fullName evidence="3">Cytochrome P450</fullName>
    </submittedName>
</protein>
<dbReference type="Proteomes" id="UP000198960">
    <property type="component" value="Unassembled WGS sequence"/>
</dbReference>
<dbReference type="InterPro" id="IPR002397">
    <property type="entry name" value="Cyt_P450_B"/>
</dbReference>
<dbReference type="GO" id="GO:0016705">
    <property type="term" value="F:oxidoreductase activity, acting on paired donors, with incorporation or reduction of molecular oxygen"/>
    <property type="evidence" value="ECO:0007669"/>
    <property type="project" value="InterPro"/>
</dbReference>
<dbReference type="PANTHER" id="PTHR46696">
    <property type="entry name" value="P450, PUTATIVE (EUROFUNG)-RELATED"/>
    <property type="match status" value="1"/>
</dbReference>
<dbReference type="PANTHER" id="PTHR46696:SF1">
    <property type="entry name" value="CYTOCHROME P450 YJIB-RELATED"/>
    <property type="match status" value="1"/>
</dbReference>
<keyword evidence="2" id="KW-0479">Metal-binding</keyword>
<dbReference type="GO" id="GO:0005506">
    <property type="term" value="F:iron ion binding"/>
    <property type="evidence" value="ECO:0007669"/>
    <property type="project" value="InterPro"/>
</dbReference>
<dbReference type="RefSeq" id="WP_211435681.1">
    <property type="nucleotide sequence ID" value="NZ_FOEE01000010.1"/>
</dbReference>
<dbReference type="PRINTS" id="PR00359">
    <property type="entry name" value="BP450"/>
</dbReference>
<dbReference type="GO" id="GO:0020037">
    <property type="term" value="F:heme binding"/>
    <property type="evidence" value="ECO:0007669"/>
    <property type="project" value="InterPro"/>
</dbReference>
<evidence type="ECO:0000256" key="1">
    <source>
        <dbReference type="ARBA" id="ARBA00010617"/>
    </source>
</evidence>
<reference evidence="4" key="1">
    <citation type="submission" date="2016-10" db="EMBL/GenBank/DDBJ databases">
        <authorList>
            <person name="Varghese N."/>
            <person name="Submissions S."/>
        </authorList>
    </citation>
    <scope>NUCLEOTIDE SEQUENCE [LARGE SCALE GENOMIC DNA]</scope>
    <source>
        <strain evidence="4">DSM 45413</strain>
    </source>
</reference>